<dbReference type="Gene3D" id="3.40.366.30">
    <property type="entry name" value="50S ribosomal protein L16 arginine hydroxylase, Chain A, Domain 2"/>
    <property type="match status" value="1"/>
</dbReference>
<keyword evidence="8" id="KW-1185">Reference proteome</keyword>
<keyword evidence="4" id="KW-0560">Oxidoreductase</keyword>
<evidence type="ECO:0000313" key="8">
    <source>
        <dbReference type="Proteomes" id="UP000281474"/>
    </source>
</evidence>
<dbReference type="InterPro" id="IPR046799">
    <property type="entry name" value="ROXA-like_wH"/>
</dbReference>
<evidence type="ECO:0000256" key="3">
    <source>
        <dbReference type="ARBA" id="ARBA00022964"/>
    </source>
</evidence>
<keyword evidence="5" id="KW-0408">Iron</keyword>
<reference evidence="7 8" key="1">
    <citation type="submission" date="2018-09" db="EMBL/GenBank/DDBJ databases">
        <title>Phylogeny of the Shewanellaceae, and recommendation for two new genera, Pseudoshewanella and Parashewanella.</title>
        <authorList>
            <person name="Wang G."/>
        </authorList>
    </citation>
    <scope>NUCLEOTIDE SEQUENCE [LARGE SCALE GENOMIC DNA]</scope>
    <source>
        <strain evidence="7 8">C51</strain>
    </source>
</reference>
<dbReference type="PANTHER" id="PTHR13096:SF8">
    <property type="entry name" value="RIBOSOMAL OXYGENASE 1"/>
    <property type="match status" value="1"/>
</dbReference>
<evidence type="ECO:0000256" key="4">
    <source>
        <dbReference type="ARBA" id="ARBA00023002"/>
    </source>
</evidence>
<dbReference type="InterPro" id="IPR003347">
    <property type="entry name" value="JmjC_dom"/>
</dbReference>
<dbReference type="GO" id="GO:0046872">
    <property type="term" value="F:metal ion binding"/>
    <property type="evidence" value="ECO:0007669"/>
    <property type="project" value="UniProtKB-KW"/>
</dbReference>
<feature type="domain" description="JmjC" evidence="6">
    <location>
        <begin position="91"/>
        <end position="218"/>
    </location>
</feature>
<dbReference type="InterPro" id="IPR039994">
    <property type="entry name" value="NO66-like"/>
</dbReference>
<dbReference type="CDD" id="cd02208">
    <property type="entry name" value="cupin_RmlC-like"/>
    <property type="match status" value="1"/>
</dbReference>
<keyword evidence="2" id="KW-0479">Metal-binding</keyword>
<dbReference type="Pfam" id="PF20514">
    <property type="entry name" value="WHD_ROXA"/>
    <property type="match status" value="1"/>
</dbReference>
<evidence type="ECO:0000259" key="6">
    <source>
        <dbReference type="PROSITE" id="PS51184"/>
    </source>
</evidence>
<dbReference type="GO" id="GO:0016706">
    <property type="term" value="F:2-oxoglutarate-dependent dioxygenase activity"/>
    <property type="evidence" value="ECO:0007669"/>
    <property type="project" value="TreeGrafter"/>
</dbReference>
<dbReference type="PROSITE" id="PS51184">
    <property type="entry name" value="JMJC"/>
    <property type="match status" value="1"/>
</dbReference>
<name>A0A3L8PSP6_9GAMM</name>
<dbReference type="OrthoDB" id="9764016at2"/>
<comment type="cofactor">
    <cofactor evidence="1">
        <name>Fe(2+)</name>
        <dbReference type="ChEBI" id="CHEBI:29033"/>
    </cofactor>
</comment>
<dbReference type="RefSeq" id="WP_121840285.1">
    <property type="nucleotide sequence ID" value="NZ_ML014824.1"/>
</dbReference>
<comment type="caution">
    <text evidence="7">The sequence shown here is derived from an EMBL/GenBank/DDBJ whole genome shotgun (WGS) entry which is preliminary data.</text>
</comment>
<evidence type="ECO:0000256" key="2">
    <source>
        <dbReference type="ARBA" id="ARBA00022723"/>
    </source>
</evidence>
<dbReference type="PANTHER" id="PTHR13096">
    <property type="entry name" value="MINA53 MYC INDUCED NUCLEAR ANTIGEN"/>
    <property type="match status" value="1"/>
</dbReference>
<dbReference type="Pfam" id="PF08007">
    <property type="entry name" value="JmjC_2"/>
    <property type="match status" value="1"/>
</dbReference>
<dbReference type="EMBL" id="QZEI01000075">
    <property type="protein sequence ID" value="RLV58386.1"/>
    <property type="molecule type" value="Genomic_DNA"/>
</dbReference>
<gene>
    <name evidence="7" type="ORF">D5018_17520</name>
</gene>
<protein>
    <submittedName>
        <fullName evidence="7">Cupin domain-containing protein</fullName>
    </submittedName>
</protein>
<organism evidence="7 8">
    <name type="scientific">Parashewanella curva</name>
    <dbReference type="NCBI Taxonomy" id="2338552"/>
    <lineage>
        <taxon>Bacteria</taxon>
        <taxon>Pseudomonadati</taxon>
        <taxon>Pseudomonadota</taxon>
        <taxon>Gammaproteobacteria</taxon>
        <taxon>Alteromonadales</taxon>
        <taxon>Shewanellaceae</taxon>
        <taxon>Parashewanella</taxon>
    </lineage>
</organism>
<proteinExistence type="predicted"/>
<dbReference type="Gene3D" id="2.60.120.650">
    <property type="entry name" value="Cupin"/>
    <property type="match status" value="1"/>
</dbReference>
<dbReference type="AlphaFoldDB" id="A0A3L8PSP6"/>
<dbReference type="SUPFAM" id="SSF51197">
    <property type="entry name" value="Clavaminate synthase-like"/>
    <property type="match status" value="1"/>
</dbReference>
<evidence type="ECO:0000313" key="7">
    <source>
        <dbReference type="EMBL" id="RLV58386.1"/>
    </source>
</evidence>
<evidence type="ECO:0000256" key="5">
    <source>
        <dbReference type="ARBA" id="ARBA00023004"/>
    </source>
</evidence>
<accession>A0A3L8PSP6</accession>
<sequence length="375" mass="42506">MISLNFDIQSFLKQQWQKQPIVIRNAIKDFEDPITADELAGLACEEVISSRVVVTTDDDWQIIQGPFEDYEQFGSEKWQLLVQAVNHWYPEIEPLVDAFRFIPDWRFDDVMVSFATPNGGVGPHIDNYDVFILQGEGQRAWKVGDKGNHQQRNGDKNTPLVEDFDPIIEVTLNKGDILYIPPGFPHCGQTLTNAMSYSLGFRAPSQQELISEVADFLIDNNSGHQRFTSDQETCVAGNVVEAHQKKLMSLLSELCSKPDAYQPILGQLLSRNRFDLDVCPDEHIDTEALKDAIEAGALIQRIGGLKVLRLENDGEKRLFIDGESYALSTLDEAALGYLSENLTYDNEWLRFNIANEDLQSFFVDILKMGYVYLTE</sequence>
<dbReference type="SMART" id="SM00558">
    <property type="entry name" value="JmjC"/>
    <property type="match status" value="1"/>
</dbReference>
<keyword evidence="3" id="KW-0223">Dioxygenase</keyword>
<dbReference type="Proteomes" id="UP000281474">
    <property type="component" value="Unassembled WGS sequence"/>
</dbReference>
<evidence type="ECO:0000256" key="1">
    <source>
        <dbReference type="ARBA" id="ARBA00001954"/>
    </source>
</evidence>